<organism evidence="3 4">
    <name type="scientific">Alcanivorax sediminis</name>
    <dbReference type="NCBI Taxonomy" id="2663008"/>
    <lineage>
        <taxon>Bacteria</taxon>
        <taxon>Pseudomonadati</taxon>
        <taxon>Pseudomonadota</taxon>
        <taxon>Gammaproteobacteria</taxon>
        <taxon>Oceanospirillales</taxon>
        <taxon>Alcanivoracaceae</taxon>
        <taxon>Alcanivorax</taxon>
    </lineage>
</organism>
<evidence type="ECO:0000256" key="1">
    <source>
        <dbReference type="SAM" id="Phobius"/>
    </source>
</evidence>
<sequence>MTAAQRPNHYRQRGFGLVEVLVALLVLSIGILGYAGLQLQAISGTESAHYRTQAIAIADDLAERIAANPESEAAYLDTGNWTQQNFPSAKPAGWDTCTAAACTPDAMATNDILQISTQAAQLLPGGQVSASACAGSSATCITVTWNDQTPATCTPPDDDCIRLEVVTWVPAP</sequence>
<gene>
    <name evidence="3" type="primary">pilV</name>
    <name evidence="3" type="ORF">GFN93_16440</name>
</gene>
<dbReference type="Pfam" id="PF22150">
    <property type="entry name" value="Tt1218-like"/>
    <property type="match status" value="1"/>
</dbReference>
<comment type="caution">
    <text evidence="3">The sequence shown here is derived from an EMBL/GenBank/DDBJ whole genome shotgun (WGS) entry which is preliminary data.</text>
</comment>
<evidence type="ECO:0000313" key="4">
    <source>
        <dbReference type="Proteomes" id="UP000469421"/>
    </source>
</evidence>
<reference evidence="3 4" key="1">
    <citation type="submission" date="2019-10" db="EMBL/GenBank/DDBJ databases">
        <title>Alcanivorax sp.PA15-N-34 draft genome sequence.</title>
        <authorList>
            <person name="Liao X."/>
            <person name="Shao Z."/>
        </authorList>
    </citation>
    <scope>NUCLEOTIDE SEQUENCE [LARGE SCALE GENOMIC DNA]</scope>
    <source>
        <strain evidence="3 4">PA15-N-34</strain>
    </source>
</reference>
<dbReference type="Pfam" id="PF07963">
    <property type="entry name" value="N_methyl"/>
    <property type="match status" value="1"/>
</dbReference>
<feature type="transmembrane region" description="Helical" evidence="1">
    <location>
        <begin position="15"/>
        <end position="37"/>
    </location>
</feature>
<keyword evidence="4" id="KW-1185">Reference proteome</keyword>
<evidence type="ECO:0000259" key="2">
    <source>
        <dbReference type="Pfam" id="PF22150"/>
    </source>
</evidence>
<dbReference type="InterPro" id="IPR054402">
    <property type="entry name" value="Tt1218-like_dom"/>
</dbReference>
<protein>
    <submittedName>
        <fullName evidence="3">Type IV pilus modification protein PilV</fullName>
    </submittedName>
</protein>
<proteinExistence type="predicted"/>
<dbReference type="NCBIfam" id="TIGR02523">
    <property type="entry name" value="type_IV_pilV"/>
    <property type="match status" value="1"/>
</dbReference>
<dbReference type="InterPro" id="IPR012902">
    <property type="entry name" value="N_methyl_site"/>
</dbReference>
<keyword evidence="1" id="KW-0472">Membrane</keyword>
<dbReference type="NCBIfam" id="TIGR02532">
    <property type="entry name" value="IV_pilin_GFxxxE"/>
    <property type="match status" value="1"/>
</dbReference>
<dbReference type="AlphaFoldDB" id="A0A6N7M0D2"/>
<evidence type="ECO:0000313" key="3">
    <source>
        <dbReference type="EMBL" id="MQX54835.1"/>
    </source>
</evidence>
<keyword evidence="1" id="KW-0812">Transmembrane</keyword>
<dbReference type="RefSeq" id="WP_153502386.1">
    <property type="nucleotide sequence ID" value="NZ_WIRE01000003.1"/>
</dbReference>
<keyword evidence="1" id="KW-1133">Transmembrane helix</keyword>
<name>A0A6N7M0D2_9GAMM</name>
<feature type="domain" description="Type IV pilin Tt1218-like" evidence="2">
    <location>
        <begin position="36"/>
        <end position="112"/>
    </location>
</feature>
<dbReference type="InterPro" id="IPR013362">
    <property type="entry name" value="Pilus_4_PilV"/>
</dbReference>
<accession>A0A6N7M0D2</accession>
<dbReference type="Proteomes" id="UP000469421">
    <property type="component" value="Unassembled WGS sequence"/>
</dbReference>
<dbReference type="EMBL" id="WIRE01000003">
    <property type="protein sequence ID" value="MQX54835.1"/>
    <property type="molecule type" value="Genomic_DNA"/>
</dbReference>